<dbReference type="Proteomes" id="UP000179076">
    <property type="component" value="Unassembled WGS sequence"/>
</dbReference>
<gene>
    <name evidence="3" type="ORF">A2W18_01910</name>
</gene>
<dbReference type="AlphaFoldDB" id="A0A1F6UXI9"/>
<dbReference type="Gene3D" id="3.40.50.2300">
    <property type="match status" value="1"/>
</dbReference>
<keyword evidence="1" id="KW-0059">Arsenical resistance</keyword>
<sequence length="147" mass="15998">MANRKPHILFLCTGNSCRSQMAEGFANFLGSECLEAHSAGLEAHGKNPNAVAIMREAGVDISGQESKLVTPELVNWADMVVTVCGHADEHCPVLPATVPKQHWPIPDPAKARGTADEIEATFRAARDDIQNRVRQLIATLTRDRTES</sequence>
<feature type="domain" description="Phosphotyrosine protein phosphatase I" evidence="2">
    <location>
        <begin position="6"/>
        <end position="139"/>
    </location>
</feature>
<organism evidence="3 4">
    <name type="scientific">Candidatus Muproteobacteria bacterium RBG_16_60_9</name>
    <dbReference type="NCBI Taxonomy" id="1817755"/>
    <lineage>
        <taxon>Bacteria</taxon>
        <taxon>Pseudomonadati</taxon>
        <taxon>Pseudomonadota</taxon>
        <taxon>Candidatus Muproteobacteria</taxon>
    </lineage>
</organism>
<dbReference type="PANTHER" id="PTHR43428:SF1">
    <property type="entry name" value="ARSENATE REDUCTASE"/>
    <property type="match status" value="1"/>
</dbReference>
<evidence type="ECO:0000259" key="2">
    <source>
        <dbReference type="SMART" id="SM00226"/>
    </source>
</evidence>
<reference evidence="3 4" key="1">
    <citation type="journal article" date="2016" name="Nat. Commun.">
        <title>Thousands of microbial genomes shed light on interconnected biogeochemical processes in an aquifer system.</title>
        <authorList>
            <person name="Anantharaman K."/>
            <person name="Brown C.T."/>
            <person name="Hug L.A."/>
            <person name="Sharon I."/>
            <person name="Castelle C.J."/>
            <person name="Probst A.J."/>
            <person name="Thomas B.C."/>
            <person name="Singh A."/>
            <person name="Wilkins M.J."/>
            <person name="Karaoz U."/>
            <person name="Brodie E.L."/>
            <person name="Williams K.H."/>
            <person name="Hubbard S.S."/>
            <person name="Banfield J.F."/>
        </authorList>
    </citation>
    <scope>NUCLEOTIDE SEQUENCE [LARGE SCALE GENOMIC DNA]</scope>
</reference>
<dbReference type="InterPro" id="IPR023485">
    <property type="entry name" value="Ptyr_pPase"/>
</dbReference>
<dbReference type="InterPro" id="IPR036196">
    <property type="entry name" value="Ptyr_pPase_sf"/>
</dbReference>
<dbReference type="GO" id="GO:0046685">
    <property type="term" value="P:response to arsenic-containing substance"/>
    <property type="evidence" value="ECO:0007669"/>
    <property type="project" value="UniProtKB-KW"/>
</dbReference>
<evidence type="ECO:0000256" key="1">
    <source>
        <dbReference type="ARBA" id="ARBA00022849"/>
    </source>
</evidence>
<dbReference type="PANTHER" id="PTHR43428">
    <property type="entry name" value="ARSENATE REDUCTASE"/>
    <property type="match status" value="1"/>
</dbReference>
<accession>A0A1F6UXI9</accession>
<evidence type="ECO:0000313" key="3">
    <source>
        <dbReference type="EMBL" id="OGI62121.1"/>
    </source>
</evidence>
<dbReference type="SUPFAM" id="SSF52788">
    <property type="entry name" value="Phosphotyrosine protein phosphatases I"/>
    <property type="match status" value="1"/>
</dbReference>
<proteinExistence type="predicted"/>
<protein>
    <submittedName>
        <fullName evidence="3">Arsenate reductase</fullName>
    </submittedName>
</protein>
<dbReference type="Pfam" id="PF01451">
    <property type="entry name" value="LMWPc"/>
    <property type="match status" value="1"/>
</dbReference>
<comment type="caution">
    <text evidence="3">The sequence shown here is derived from an EMBL/GenBank/DDBJ whole genome shotgun (WGS) entry which is preliminary data.</text>
</comment>
<dbReference type="CDD" id="cd16345">
    <property type="entry name" value="LMWP_ArsC"/>
    <property type="match status" value="1"/>
</dbReference>
<dbReference type="SMART" id="SM00226">
    <property type="entry name" value="LMWPc"/>
    <property type="match status" value="1"/>
</dbReference>
<name>A0A1F6UXI9_9PROT</name>
<evidence type="ECO:0000313" key="4">
    <source>
        <dbReference type="Proteomes" id="UP000179076"/>
    </source>
</evidence>
<dbReference type="EMBL" id="MFSP01000183">
    <property type="protein sequence ID" value="OGI62121.1"/>
    <property type="molecule type" value="Genomic_DNA"/>
</dbReference>